<keyword evidence="5 11" id="KW-0285">Flavoprotein</keyword>
<dbReference type="FunCoup" id="Q5B6B0">
    <property type="interactions" value="490"/>
</dbReference>
<dbReference type="Proteomes" id="UP000000560">
    <property type="component" value="Chromosome II"/>
</dbReference>
<dbReference type="PRINTS" id="PR00419">
    <property type="entry name" value="ADXRDTASE"/>
</dbReference>
<evidence type="ECO:0000256" key="1">
    <source>
        <dbReference type="ARBA" id="ARBA00002600"/>
    </source>
</evidence>
<dbReference type="Gene3D" id="3.50.50.60">
    <property type="entry name" value="FAD/NAD(P)-binding domain"/>
    <property type="match status" value="1"/>
</dbReference>
<accession>Q5B6B0</accession>
<comment type="function">
    <text evidence="1 11">Catalyzes the 6-electron oxidation of protoporphyrinogen-IX to form protoporphyrin-IX.</text>
</comment>
<comment type="subcellular location">
    <subcellularLocation>
        <location evidence="11">Mitochondrion inner membrane</location>
    </subcellularLocation>
</comment>
<dbReference type="OrthoDB" id="438553at2759"/>
<evidence type="ECO:0000256" key="11">
    <source>
        <dbReference type="RuleBase" id="RU367069"/>
    </source>
</evidence>
<dbReference type="GO" id="GO:0005743">
    <property type="term" value="C:mitochondrial inner membrane"/>
    <property type="evidence" value="ECO:0000318"/>
    <property type="project" value="GO_Central"/>
</dbReference>
<dbReference type="VEuPathDB" id="FungiDB:AN3920"/>
<gene>
    <name evidence="13" type="ORF">ANIA_03920</name>
</gene>
<keyword evidence="8 11" id="KW-0350">Heme biosynthesis</keyword>
<evidence type="ECO:0000256" key="10">
    <source>
        <dbReference type="ARBA" id="ARBA00047554"/>
    </source>
</evidence>
<keyword evidence="6 11" id="KW-0274">FAD</keyword>
<dbReference type="EMBL" id="BN001302">
    <property type="protein sequence ID" value="CBF75090.1"/>
    <property type="molecule type" value="Genomic_DNA"/>
</dbReference>
<dbReference type="HOGENOM" id="CLU_009629_1_0_1"/>
<feature type="domain" description="Amine oxidase" evidence="12">
    <location>
        <begin position="45"/>
        <end position="548"/>
    </location>
</feature>
<dbReference type="Pfam" id="PF01593">
    <property type="entry name" value="Amino_oxidase"/>
    <property type="match status" value="1"/>
</dbReference>
<protein>
    <recommendedName>
        <fullName evidence="4 11">Protoporphyrinogen oxidase</fullName>
        <ecNumber evidence="4 11">1.3.3.4</ecNumber>
    </recommendedName>
</protein>
<dbReference type="UniPathway" id="UPA00251">
    <property type="reaction ID" value="UER00324"/>
</dbReference>
<dbReference type="NCBIfam" id="TIGR00562">
    <property type="entry name" value="proto_IX_ox"/>
    <property type="match status" value="1"/>
</dbReference>
<keyword evidence="7 11" id="KW-0560">Oxidoreductase</keyword>
<dbReference type="STRING" id="227321.Q5B6B0"/>
<dbReference type="GO" id="GO:0004729">
    <property type="term" value="F:oxygen-dependent protoporphyrinogen oxidase activity"/>
    <property type="evidence" value="ECO:0000318"/>
    <property type="project" value="GO_Central"/>
</dbReference>
<comment type="pathway">
    <text evidence="2 11">Porphyrin-containing compound metabolism; protoporphyrin-IX biosynthesis; protoporphyrin-IX from protoporphyrinogen-IX: step 1/1.</text>
</comment>
<keyword evidence="14" id="KW-1185">Reference proteome</keyword>
<dbReference type="InterPro" id="IPR036188">
    <property type="entry name" value="FAD/NAD-bd_sf"/>
</dbReference>
<keyword evidence="9 11" id="KW-0627">Porphyrin biosynthesis</keyword>
<dbReference type="KEGG" id="ani:ANIA_03920"/>
<dbReference type="RefSeq" id="XP_661524.1">
    <property type="nucleotide sequence ID" value="XM_656432.2"/>
</dbReference>
<evidence type="ECO:0000313" key="14">
    <source>
        <dbReference type="Proteomes" id="UP000000560"/>
    </source>
</evidence>
<evidence type="ECO:0000256" key="5">
    <source>
        <dbReference type="ARBA" id="ARBA00022630"/>
    </source>
</evidence>
<dbReference type="InParanoid" id="Q5B6B0"/>
<sequence length="602" mass="66252">MRGSCAASSALKRLERPLAFPCNGQRRFLHAISEGHTVGIIGGGITGLTAAYRLSRDPKCSKVTVYEKGPRVGGWIQSEKINVDGEHIVFEYGPRTLRASTITAFPLLDLLTELGLEDEMLITKTSSAASQNRYIYYPDRLVRMPGPQKGASRISQLITTLKSLLQEPVFESVLPSLLKEPFVKRPLNLPSDESVMEFVSRRWSTKIADNLASSVFQGIYAGNIDKLSAETLLGPLRAHELSGSVAKGITEMKGKQYWISDDFISMLLISEAKKASHLDYLRSLAKDSSTLTFKNGVGQLADALVAELKRSPKVEVLTHANVTSILQDHESSNLTVKVEDGQSRVHNRLIATNPPCDLARQLQCSLEPEKQPTGTINALQRHNYATTTMVVNLYYSNPDLIPVRGFGYLIPRSIPFAQNPERALGVIFASESSVGQDTATGTKLTVMMGGHYWDGWKESDYPDHDTAVSMSQALLKRHLGILDSPKVAHTRLQRDAIPQPTVGHLERMQDISTSIKSELKNRVTLAGAWYSMHGTGVVDSIRQAYLAAKYGPELEYSGAPFPFPSLTDSLGGGGIITHYQPRWITASSEELFRKCGIEKNPN</sequence>
<evidence type="ECO:0000256" key="6">
    <source>
        <dbReference type="ARBA" id="ARBA00022827"/>
    </source>
</evidence>
<evidence type="ECO:0000256" key="3">
    <source>
        <dbReference type="ARBA" id="ARBA00010551"/>
    </source>
</evidence>
<dbReference type="GO" id="GO:0006782">
    <property type="term" value="P:protoporphyrinogen IX biosynthetic process"/>
    <property type="evidence" value="ECO:0007669"/>
    <property type="project" value="UniProtKB-UniRule"/>
</dbReference>
<organism evidence="13 14">
    <name type="scientific">Emericella nidulans (strain FGSC A4 / ATCC 38163 / CBS 112.46 / NRRL 194 / M139)</name>
    <name type="common">Aspergillus nidulans</name>
    <dbReference type="NCBI Taxonomy" id="227321"/>
    <lineage>
        <taxon>Eukaryota</taxon>
        <taxon>Fungi</taxon>
        <taxon>Dikarya</taxon>
        <taxon>Ascomycota</taxon>
        <taxon>Pezizomycotina</taxon>
        <taxon>Eurotiomycetes</taxon>
        <taxon>Eurotiomycetidae</taxon>
        <taxon>Eurotiales</taxon>
        <taxon>Aspergillaceae</taxon>
        <taxon>Aspergillus</taxon>
        <taxon>Aspergillus subgen. Nidulantes</taxon>
    </lineage>
</organism>
<evidence type="ECO:0000256" key="2">
    <source>
        <dbReference type="ARBA" id="ARBA00005073"/>
    </source>
</evidence>
<comment type="catalytic activity">
    <reaction evidence="10 11">
        <text>protoporphyrinogen IX + 3 O2 = protoporphyrin IX + 3 H2O2</text>
        <dbReference type="Rhea" id="RHEA:25576"/>
        <dbReference type="ChEBI" id="CHEBI:15379"/>
        <dbReference type="ChEBI" id="CHEBI:16240"/>
        <dbReference type="ChEBI" id="CHEBI:57306"/>
        <dbReference type="ChEBI" id="CHEBI:57307"/>
        <dbReference type="EC" id="1.3.3.4"/>
    </reaction>
</comment>
<dbReference type="PANTHER" id="PTHR42923:SF3">
    <property type="entry name" value="PROTOPORPHYRINOGEN OXIDASE"/>
    <property type="match status" value="1"/>
</dbReference>
<dbReference type="eggNOG" id="KOG1276">
    <property type="taxonomic scope" value="Eukaryota"/>
</dbReference>
<dbReference type="FunFam" id="3.50.50.60:FF:000193">
    <property type="entry name" value="Protoporphyrinogen oxidase"/>
    <property type="match status" value="1"/>
</dbReference>
<dbReference type="OMA" id="EHNQAVQ"/>
<name>Q5B6B0_EMENI</name>
<dbReference type="GeneID" id="2873341"/>
<accession>C8V657</accession>
<evidence type="ECO:0000313" key="13">
    <source>
        <dbReference type="EMBL" id="CBF75090.1"/>
    </source>
</evidence>
<dbReference type="AlphaFoldDB" id="Q5B6B0"/>
<evidence type="ECO:0000259" key="12">
    <source>
        <dbReference type="Pfam" id="PF01593"/>
    </source>
</evidence>
<dbReference type="InterPro" id="IPR002937">
    <property type="entry name" value="Amino_oxidase"/>
</dbReference>
<comment type="cofactor">
    <cofactor evidence="11">
        <name>FAD</name>
        <dbReference type="ChEBI" id="CHEBI:57692"/>
    </cofactor>
    <text evidence="11">Binds 1 FAD per subunit.</text>
</comment>
<dbReference type="SUPFAM" id="SSF51905">
    <property type="entry name" value="FAD/NAD(P)-binding domain"/>
    <property type="match status" value="1"/>
</dbReference>
<reference evidence="14" key="2">
    <citation type="journal article" date="2009" name="Fungal Genet. Biol.">
        <title>The 2008 update of the Aspergillus nidulans genome annotation: a community effort.</title>
        <authorList>
            <person name="Wortman J.R."/>
            <person name="Gilsenan J.M."/>
            <person name="Joardar V."/>
            <person name="Deegan J."/>
            <person name="Clutterbuck J."/>
            <person name="Andersen M.R."/>
            <person name="Archer D."/>
            <person name="Bencina M."/>
            <person name="Braus G."/>
            <person name="Coutinho P."/>
            <person name="von Dohren H."/>
            <person name="Doonan J."/>
            <person name="Driessen A.J."/>
            <person name="Durek P."/>
            <person name="Espeso E."/>
            <person name="Fekete E."/>
            <person name="Flipphi M."/>
            <person name="Estrada C.G."/>
            <person name="Geysens S."/>
            <person name="Goldman G."/>
            <person name="de Groot P.W."/>
            <person name="Hansen K."/>
            <person name="Harris S.D."/>
            <person name="Heinekamp T."/>
            <person name="Helmstaedt K."/>
            <person name="Henrissat B."/>
            <person name="Hofmann G."/>
            <person name="Homan T."/>
            <person name="Horio T."/>
            <person name="Horiuchi H."/>
            <person name="James S."/>
            <person name="Jones M."/>
            <person name="Karaffa L."/>
            <person name="Karanyi Z."/>
            <person name="Kato M."/>
            <person name="Keller N."/>
            <person name="Kelly D.E."/>
            <person name="Kiel J.A."/>
            <person name="Kim J.M."/>
            <person name="van der Klei I.J."/>
            <person name="Klis F.M."/>
            <person name="Kovalchuk A."/>
            <person name="Krasevec N."/>
            <person name="Kubicek C.P."/>
            <person name="Liu B."/>
            <person name="Maccabe A."/>
            <person name="Meyer V."/>
            <person name="Mirabito P."/>
            <person name="Miskei M."/>
            <person name="Mos M."/>
            <person name="Mullins J."/>
            <person name="Nelson D.R."/>
            <person name="Nielsen J."/>
            <person name="Oakley B.R."/>
            <person name="Osmani S.A."/>
            <person name="Pakula T."/>
            <person name="Paszewski A."/>
            <person name="Paulsen I."/>
            <person name="Pilsyk S."/>
            <person name="Pocsi I."/>
            <person name="Punt P.J."/>
            <person name="Ram A.F."/>
            <person name="Ren Q."/>
            <person name="Robellet X."/>
            <person name="Robson G."/>
            <person name="Seiboth B."/>
            <person name="van Solingen P."/>
            <person name="Specht T."/>
            <person name="Sun J."/>
            <person name="Taheri-Talesh N."/>
            <person name="Takeshita N."/>
            <person name="Ussery D."/>
            <person name="vanKuyk P.A."/>
            <person name="Visser H."/>
            <person name="van de Vondervoort P.J."/>
            <person name="de Vries R.P."/>
            <person name="Walton J."/>
            <person name="Xiang X."/>
            <person name="Xiong Y."/>
            <person name="Zeng A.P."/>
            <person name="Brandt B.W."/>
            <person name="Cornell M.J."/>
            <person name="van den Hondel C.A."/>
            <person name="Visser J."/>
            <person name="Oliver S.G."/>
            <person name="Turner G."/>
        </authorList>
    </citation>
    <scope>GENOME REANNOTATION</scope>
    <source>
        <strain evidence="14">FGSC A4 / ATCC 38163 / CBS 112.46 / NRRL 194 / M139</strain>
    </source>
</reference>
<evidence type="ECO:0000256" key="8">
    <source>
        <dbReference type="ARBA" id="ARBA00023133"/>
    </source>
</evidence>
<evidence type="ECO:0000256" key="7">
    <source>
        <dbReference type="ARBA" id="ARBA00023002"/>
    </source>
</evidence>
<reference evidence="14" key="1">
    <citation type="journal article" date="2005" name="Nature">
        <title>Sequencing of Aspergillus nidulans and comparative analysis with A. fumigatus and A. oryzae.</title>
        <authorList>
            <person name="Galagan J.E."/>
            <person name="Calvo S.E."/>
            <person name="Cuomo C."/>
            <person name="Ma L.J."/>
            <person name="Wortman J.R."/>
            <person name="Batzoglou S."/>
            <person name="Lee S.I."/>
            <person name="Basturkmen M."/>
            <person name="Spevak C.C."/>
            <person name="Clutterbuck J."/>
            <person name="Kapitonov V."/>
            <person name="Jurka J."/>
            <person name="Scazzocchio C."/>
            <person name="Farman M."/>
            <person name="Butler J."/>
            <person name="Purcell S."/>
            <person name="Harris S."/>
            <person name="Braus G.H."/>
            <person name="Draht O."/>
            <person name="Busch S."/>
            <person name="D'Enfert C."/>
            <person name="Bouchier C."/>
            <person name="Goldman G.H."/>
            <person name="Bell-Pedersen D."/>
            <person name="Griffiths-Jones S."/>
            <person name="Doonan J.H."/>
            <person name="Yu J."/>
            <person name="Vienken K."/>
            <person name="Pain A."/>
            <person name="Freitag M."/>
            <person name="Selker E.U."/>
            <person name="Archer D.B."/>
            <person name="Penalva M.A."/>
            <person name="Oakley B.R."/>
            <person name="Momany M."/>
            <person name="Tanaka T."/>
            <person name="Kumagai T."/>
            <person name="Asai K."/>
            <person name="Machida M."/>
            <person name="Nierman W.C."/>
            <person name="Denning D.W."/>
            <person name="Caddick M."/>
            <person name="Hynes M."/>
            <person name="Paoletti M."/>
            <person name="Fischer R."/>
            <person name="Miller B."/>
            <person name="Dyer P."/>
            <person name="Sachs M.S."/>
            <person name="Osmani S.A."/>
            <person name="Birren B.W."/>
        </authorList>
    </citation>
    <scope>NUCLEOTIDE SEQUENCE [LARGE SCALE GENOMIC DNA]</scope>
    <source>
        <strain evidence="14">FGSC A4 / ATCC 38163 / CBS 112.46 / NRRL 194 / M139</strain>
    </source>
</reference>
<dbReference type="InterPro" id="IPR004572">
    <property type="entry name" value="Protoporphyrinogen_oxidase"/>
</dbReference>
<dbReference type="EC" id="1.3.3.4" evidence="4 11"/>
<dbReference type="SUPFAM" id="SSF54373">
    <property type="entry name" value="FAD-linked reductases, C-terminal domain"/>
    <property type="match status" value="1"/>
</dbReference>
<dbReference type="InterPro" id="IPR050464">
    <property type="entry name" value="Zeta_carotene_desat/Oxidored"/>
</dbReference>
<dbReference type="PANTHER" id="PTHR42923">
    <property type="entry name" value="PROTOPORPHYRINOGEN OXIDASE"/>
    <property type="match status" value="1"/>
</dbReference>
<evidence type="ECO:0000256" key="9">
    <source>
        <dbReference type="ARBA" id="ARBA00023244"/>
    </source>
</evidence>
<comment type="similarity">
    <text evidence="3 11">Belongs to the protoporphyrinogen/coproporphyrinogen oxidase family. Protoporphyrinogen oxidase subfamily.</text>
</comment>
<proteinExistence type="inferred from homology"/>
<evidence type="ECO:0000256" key="4">
    <source>
        <dbReference type="ARBA" id="ARBA00012867"/>
    </source>
</evidence>